<dbReference type="EMBL" id="CAKKLH010000125">
    <property type="protein sequence ID" value="CAH0104166.1"/>
    <property type="molecule type" value="Genomic_DNA"/>
</dbReference>
<gene>
    <name evidence="1" type="ORF">DGAL_LOCUS6880</name>
</gene>
<organism evidence="1 2">
    <name type="scientific">Daphnia galeata</name>
    <dbReference type="NCBI Taxonomy" id="27404"/>
    <lineage>
        <taxon>Eukaryota</taxon>
        <taxon>Metazoa</taxon>
        <taxon>Ecdysozoa</taxon>
        <taxon>Arthropoda</taxon>
        <taxon>Crustacea</taxon>
        <taxon>Branchiopoda</taxon>
        <taxon>Diplostraca</taxon>
        <taxon>Cladocera</taxon>
        <taxon>Anomopoda</taxon>
        <taxon>Daphniidae</taxon>
        <taxon>Daphnia</taxon>
    </lineage>
</organism>
<evidence type="ECO:0000313" key="2">
    <source>
        <dbReference type="Proteomes" id="UP000789390"/>
    </source>
</evidence>
<proteinExistence type="predicted"/>
<reference evidence="1" key="1">
    <citation type="submission" date="2021-11" db="EMBL/GenBank/DDBJ databases">
        <authorList>
            <person name="Schell T."/>
        </authorList>
    </citation>
    <scope>NUCLEOTIDE SEQUENCE</scope>
    <source>
        <strain evidence="1">M5</strain>
    </source>
</reference>
<accession>A0A8J2RJ46</accession>
<evidence type="ECO:0000313" key="1">
    <source>
        <dbReference type="EMBL" id="CAH0104166.1"/>
    </source>
</evidence>
<dbReference type="OrthoDB" id="7693269at2759"/>
<name>A0A8J2RJ46_9CRUS</name>
<comment type="caution">
    <text evidence="1">The sequence shown here is derived from an EMBL/GenBank/DDBJ whole genome shotgun (WGS) entry which is preliminary data.</text>
</comment>
<protein>
    <submittedName>
        <fullName evidence="1">Uncharacterized protein</fullName>
    </submittedName>
</protein>
<dbReference type="AlphaFoldDB" id="A0A8J2RJ46"/>
<dbReference type="Proteomes" id="UP000789390">
    <property type="component" value="Unassembled WGS sequence"/>
</dbReference>
<sequence>MNNESTYHEANPITVDSLSYKELQVLAMSLSLPGKMKQGVLVEAIKARLNRNEEAVGLILEANRQRRILRREQLLRAQQHQLMKLKDEEGGEFNKRGKCRSKMKRSASEMESAYIVNEETFKRSKLVAALKQQSRGLASFSFSSLTTGPTSLTIRKEHQYQGSLMGGCSTWDLQQQQQQQLINDTVVGLPSQSLSNMMQHNSLPDLSKELSILPLLSDCSSNSGESGVNSTNNKDLCCSVGSVSSGAASTSSWMSGGSGDNHLPLPQSSFESCDSGWMGADDSYDLNTWKNLQNKLNNINNGVETLASPPLSSNSSSGYFDTTEATPVPDMLINNHDIYSPDDFIPNNNNSSSVTNYNTDIQLLLPIESTNCFQDGVLKQNPSTSTLQCESLIQQTQSFQQTPQFQQSSMQNGNVSNIVCSESRGTSTNDCCYNFDCYQLGGPFFRIQKPGNPTSVFVPSGRNLTLSTFCNMLPRVASYVQ</sequence>
<keyword evidence="2" id="KW-1185">Reference proteome</keyword>